<reference evidence="1 2" key="1">
    <citation type="submission" date="2022-05" db="EMBL/GenBank/DDBJ databases">
        <authorList>
            <person name="Friedrich I."/>
            <person name="Poehlein A."/>
            <person name="Schneider D."/>
            <person name="Hertel R."/>
            <person name="Daniel R."/>
        </authorList>
    </citation>
    <scope>NUCLEOTIDE SEQUENCE [LARGE SCALE GENOMIC DNA]</scope>
</reference>
<protein>
    <submittedName>
        <fullName evidence="1">Uncharacterized protein</fullName>
    </submittedName>
</protein>
<sequence>MKLPPDFDPAERWLALAIDAMDKNRRLAILDNDLIKIAEIDAWFKAHAPAIRPIRDRMEAAEFDGP</sequence>
<name>A0A9E7SLB6_9CAUD</name>
<accession>A0A9E7SLB6</accession>
<dbReference type="Proteomes" id="UP001056576">
    <property type="component" value="Segment"/>
</dbReference>
<proteinExistence type="predicted"/>
<evidence type="ECO:0000313" key="2">
    <source>
        <dbReference type="Proteomes" id="UP001056576"/>
    </source>
</evidence>
<gene>
    <name evidence="1" type="ORF">KIKIMORA_02230</name>
</gene>
<dbReference type="EMBL" id="ON529857">
    <property type="protein sequence ID" value="USN15369.1"/>
    <property type="molecule type" value="Genomic_DNA"/>
</dbReference>
<organism evidence="1 2">
    <name type="scientific">Brevundimonas phage vB_BpoS-Kikimora</name>
    <dbReference type="NCBI Taxonomy" id="2948601"/>
    <lineage>
        <taxon>Viruses</taxon>
        <taxon>Duplodnaviria</taxon>
        <taxon>Heunggongvirae</taxon>
        <taxon>Uroviricota</taxon>
        <taxon>Caudoviricetes</taxon>
        <taxon>Jeanschmidtviridae</taxon>
        <taxon>Kikimoravirus</taxon>
        <taxon>Kikimoravirus kikimora</taxon>
    </lineage>
</organism>
<keyword evidence="2" id="KW-1185">Reference proteome</keyword>
<evidence type="ECO:0000313" key="1">
    <source>
        <dbReference type="EMBL" id="USN15369.1"/>
    </source>
</evidence>